<evidence type="ECO:0000313" key="1">
    <source>
        <dbReference type="EMBL" id="GBP60690.1"/>
    </source>
</evidence>
<dbReference type="EMBL" id="BGZK01000793">
    <property type="protein sequence ID" value="GBP60690.1"/>
    <property type="molecule type" value="Genomic_DNA"/>
</dbReference>
<accession>A0A4C1XC73</accession>
<dbReference type="OrthoDB" id="4506733at2759"/>
<organism evidence="1 2">
    <name type="scientific">Eumeta variegata</name>
    <name type="common">Bagworm moth</name>
    <name type="synonym">Eumeta japonica</name>
    <dbReference type="NCBI Taxonomy" id="151549"/>
    <lineage>
        <taxon>Eukaryota</taxon>
        <taxon>Metazoa</taxon>
        <taxon>Ecdysozoa</taxon>
        <taxon>Arthropoda</taxon>
        <taxon>Hexapoda</taxon>
        <taxon>Insecta</taxon>
        <taxon>Pterygota</taxon>
        <taxon>Neoptera</taxon>
        <taxon>Endopterygota</taxon>
        <taxon>Lepidoptera</taxon>
        <taxon>Glossata</taxon>
        <taxon>Ditrysia</taxon>
        <taxon>Tineoidea</taxon>
        <taxon>Psychidae</taxon>
        <taxon>Oiketicinae</taxon>
        <taxon>Eumeta</taxon>
    </lineage>
</organism>
<dbReference type="AlphaFoldDB" id="A0A4C1XC73"/>
<comment type="caution">
    <text evidence="1">The sequence shown here is derived from an EMBL/GenBank/DDBJ whole genome shotgun (WGS) entry which is preliminary data.</text>
</comment>
<gene>
    <name evidence="1" type="ORF">EVAR_55760_1</name>
</gene>
<name>A0A4C1XC73_EUMVA</name>
<dbReference type="Proteomes" id="UP000299102">
    <property type="component" value="Unassembled WGS sequence"/>
</dbReference>
<keyword evidence="2" id="KW-1185">Reference proteome</keyword>
<sequence length="135" mass="15160">MPNESRELLDLVSVTNTAEVNDREKNTAFYKIKTVCSLSGIKAEQPCIRALSRQRYNYGPPACDVCEEKRHTANYLGYRVLLKSPPYQSCTTPRVRAHGLNYIKLRTNSGGSSQRPVHDIAKSVVVTALLASWEF</sequence>
<evidence type="ECO:0000313" key="2">
    <source>
        <dbReference type="Proteomes" id="UP000299102"/>
    </source>
</evidence>
<proteinExistence type="predicted"/>
<reference evidence="1 2" key="1">
    <citation type="journal article" date="2019" name="Commun. Biol.">
        <title>The bagworm genome reveals a unique fibroin gene that provides high tensile strength.</title>
        <authorList>
            <person name="Kono N."/>
            <person name="Nakamura H."/>
            <person name="Ohtoshi R."/>
            <person name="Tomita M."/>
            <person name="Numata K."/>
            <person name="Arakawa K."/>
        </authorList>
    </citation>
    <scope>NUCLEOTIDE SEQUENCE [LARGE SCALE GENOMIC DNA]</scope>
</reference>
<protein>
    <submittedName>
        <fullName evidence="1">Uncharacterized protein</fullName>
    </submittedName>
</protein>